<dbReference type="InterPro" id="IPR010982">
    <property type="entry name" value="Lambda_DNA-bd_dom_sf"/>
</dbReference>
<dbReference type="GO" id="GO:0016887">
    <property type="term" value="F:ATP hydrolysis activity"/>
    <property type="evidence" value="ECO:0007669"/>
    <property type="project" value="InterPro"/>
</dbReference>
<evidence type="ECO:0000313" key="3">
    <source>
        <dbReference type="Proteomes" id="UP000002207"/>
    </source>
</evidence>
<dbReference type="HOGENOM" id="CLU_836216_0_0_0"/>
<gene>
    <name evidence="2" type="ordered locus">ACP_0386</name>
</gene>
<proteinExistence type="predicted"/>
<dbReference type="Gene3D" id="1.10.260.40">
    <property type="entry name" value="lambda repressor-like DNA-binding domains"/>
    <property type="match status" value="1"/>
</dbReference>
<dbReference type="RefSeq" id="WP_012680783.1">
    <property type="nucleotide sequence ID" value="NC_012483.1"/>
</dbReference>
<dbReference type="InterPro" id="IPR049945">
    <property type="entry name" value="AAA_22"/>
</dbReference>
<accession>C1FA07</accession>
<organism evidence="2 3">
    <name type="scientific">Acidobacterium capsulatum (strain ATCC 51196 / DSM 11244 / BCRC 80197 / JCM 7670 / NBRC 15755 / NCIMB 13165 / 161)</name>
    <dbReference type="NCBI Taxonomy" id="240015"/>
    <lineage>
        <taxon>Bacteria</taxon>
        <taxon>Pseudomonadati</taxon>
        <taxon>Acidobacteriota</taxon>
        <taxon>Terriglobia</taxon>
        <taxon>Terriglobales</taxon>
        <taxon>Acidobacteriaceae</taxon>
        <taxon>Acidobacterium</taxon>
    </lineage>
</organism>
<dbReference type="AlphaFoldDB" id="C1FA07"/>
<keyword evidence="3" id="KW-1185">Reference proteome</keyword>
<feature type="domain" description="ORC1/DEAH AAA+ ATPase" evidence="1">
    <location>
        <begin position="116"/>
        <end position="236"/>
    </location>
</feature>
<evidence type="ECO:0000313" key="2">
    <source>
        <dbReference type="EMBL" id="ACO32355.1"/>
    </source>
</evidence>
<dbReference type="GO" id="GO:0003677">
    <property type="term" value="F:DNA binding"/>
    <property type="evidence" value="ECO:0007669"/>
    <property type="project" value="InterPro"/>
</dbReference>
<sequence>MSNTLTRDERVEGLQITAPQRKQTIARTLDFLARTGLTRPDLARRIGYGESTLVQFLNDRYERVGRSDERIRLAINEFLDAHPVLPPTQTMGEIYETANVRVIRDTFERVLRRAVAYVLYGAPGSQKTFALLNQVALFNQQELPKNGHGRRAYYVYAREGIRPRDLLRRVCIACGVPVSGDIDRMFSNIRFEFRTRQVVLIIDEAQHLPLESLEVVRELLDQPPHFSLLLAGSHDLMTTFDRFAGNLEQWNSRILAKVKLPGLLESEARAIIQREVGDLLARVKSSLAEKQVAELIAKATSQDRFDRGKTYINVRTLTNALEQIKAAAAAKEA</sequence>
<dbReference type="KEGG" id="aca:ACP_0386"/>
<dbReference type="PANTHER" id="PTHR35894:SF1">
    <property type="entry name" value="PHOSPHORIBULOKINASE _ URIDINE KINASE FAMILY"/>
    <property type="match status" value="1"/>
</dbReference>
<dbReference type="PANTHER" id="PTHR35894">
    <property type="entry name" value="GENERAL SECRETION PATHWAY PROTEIN A-RELATED"/>
    <property type="match status" value="1"/>
</dbReference>
<dbReference type="Proteomes" id="UP000002207">
    <property type="component" value="Chromosome"/>
</dbReference>
<dbReference type="EMBL" id="CP001472">
    <property type="protein sequence ID" value="ACO32355.1"/>
    <property type="molecule type" value="Genomic_DNA"/>
</dbReference>
<dbReference type="InterPro" id="IPR027417">
    <property type="entry name" value="P-loop_NTPase"/>
</dbReference>
<evidence type="ECO:0000259" key="1">
    <source>
        <dbReference type="Pfam" id="PF13401"/>
    </source>
</evidence>
<dbReference type="Pfam" id="PF13401">
    <property type="entry name" value="AAA_22"/>
    <property type="match status" value="1"/>
</dbReference>
<reference evidence="2 3" key="1">
    <citation type="journal article" date="2009" name="Appl. Environ. Microbiol.">
        <title>Three genomes from the phylum Acidobacteria provide insight into the lifestyles of these microorganisms in soils.</title>
        <authorList>
            <person name="Ward N.L."/>
            <person name="Challacombe J.F."/>
            <person name="Janssen P.H."/>
            <person name="Henrissat B."/>
            <person name="Coutinho P.M."/>
            <person name="Wu M."/>
            <person name="Xie G."/>
            <person name="Haft D.H."/>
            <person name="Sait M."/>
            <person name="Badger J."/>
            <person name="Barabote R.D."/>
            <person name="Bradley B."/>
            <person name="Brettin T.S."/>
            <person name="Brinkac L.M."/>
            <person name="Bruce D."/>
            <person name="Creasy T."/>
            <person name="Daugherty S.C."/>
            <person name="Davidsen T.M."/>
            <person name="DeBoy R.T."/>
            <person name="Detter J.C."/>
            <person name="Dodson R.J."/>
            <person name="Durkin A.S."/>
            <person name="Ganapathy A."/>
            <person name="Gwinn-Giglio M."/>
            <person name="Han C.S."/>
            <person name="Khouri H."/>
            <person name="Kiss H."/>
            <person name="Kothari S.P."/>
            <person name="Madupu R."/>
            <person name="Nelson K.E."/>
            <person name="Nelson W.C."/>
            <person name="Paulsen I."/>
            <person name="Penn K."/>
            <person name="Ren Q."/>
            <person name="Rosovitz M.J."/>
            <person name="Selengut J.D."/>
            <person name="Shrivastava S."/>
            <person name="Sullivan S.A."/>
            <person name="Tapia R."/>
            <person name="Thompson L.S."/>
            <person name="Watkins K.L."/>
            <person name="Yang Q."/>
            <person name="Yu C."/>
            <person name="Zafar N."/>
            <person name="Zhou L."/>
            <person name="Kuske C.R."/>
        </authorList>
    </citation>
    <scope>NUCLEOTIDE SEQUENCE [LARGE SCALE GENOMIC DNA]</scope>
    <source>
        <strain evidence="3">ATCC 51196 / DSM 11244 / BCRC 80197 / JCM 7670 / NBRC 15755 / NCIMB 13165 / 161</strain>
    </source>
</reference>
<protein>
    <recommendedName>
        <fullName evidence="1">ORC1/DEAH AAA+ ATPase domain-containing protein</fullName>
    </recommendedName>
</protein>
<dbReference type="SUPFAM" id="SSF52540">
    <property type="entry name" value="P-loop containing nucleoside triphosphate hydrolases"/>
    <property type="match status" value="1"/>
</dbReference>
<dbReference type="eggNOG" id="COG2842">
    <property type="taxonomic scope" value="Bacteria"/>
</dbReference>
<dbReference type="InParanoid" id="C1FA07"/>
<name>C1FA07_ACIC5</name>
<dbReference type="Gene3D" id="3.40.50.300">
    <property type="entry name" value="P-loop containing nucleotide triphosphate hydrolases"/>
    <property type="match status" value="1"/>
</dbReference>
<dbReference type="InterPro" id="IPR052026">
    <property type="entry name" value="ExeA_AAA_ATPase_DNA-bind"/>
</dbReference>
<dbReference type="STRING" id="240015.ACP_0386"/>